<name>A0A7R9G3L2_TIMSH</name>
<dbReference type="EMBL" id="OC004920">
    <property type="protein sequence ID" value="CAD7264934.1"/>
    <property type="molecule type" value="Genomic_DNA"/>
</dbReference>
<accession>A0A7R9G3L2</accession>
<organism evidence="1">
    <name type="scientific">Timema shepardi</name>
    <name type="common">Walking stick</name>
    <dbReference type="NCBI Taxonomy" id="629360"/>
    <lineage>
        <taxon>Eukaryota</taxon>
        <taxon>Metazoa</taxon>
        <taxon>Ecdysozoa</taxon>
        <taxon>Arthropoda</taxon>
        <taxon>Hexapoda</taxon>
        <taxon>Insecta</taxon>
        <taxon>Pterygota</taxon>
        <taxon>Neoptera</taxon>
        <taxon>Polyneoptera</taxon>
        <taxon>Phasmatodea</taxon>
        <taxon>Timematodea</taxon>
        <taxon>Timematoidea</taxon>
        <taxon>Timematidae</taxon>
        <taxon>Timema</taxon>
    </lineage>
</organism>
<protein>
    <submittedName>
        <fullName evidence="1">Uncharacterized protein</fullName>
    </submittedName>
</protein>
<gene>
    <name evidence="1" type="ORF">TSIB3V08_LOCUS8980</name>
</gene>
<dbReference type="AlphaFoldDB" id="A0A7R9G3L2"/>
<sequence length="81" mass="9173">MGRQHELSKVASAIKMLQLQELDRLYSQRTRPSVTRVKEMPSFTMKTKLGSSRTFISGGRWLHGPHRAMLYGRFVPASAAP</sequence>
<proteinExistence type="predicted"/>
<evidence type="ECO:0000313" key="1">
    <source>
        <dbReference type="EMBL" id="CAD7264934.1"/>
    </source>
</evidence>
<reference evidence="1" key="1">
    <citation type="submission" date="2020-11" db="EMBL/GenBank/DDBJ databases">
        <authorList>
            <person name="Tran Van P."/>
        </authorList>
    </citation>
    <scope>NUCLEOTIDE SEQUENCE</scope>
</reference>